<dbReference type="Pfam" id="PF13975">
    <property type="entry name" value="gag-asp_proteas"/>
    <property type="match status" value="1"/>
</dbReference>
<organism evidence="1 2">
    <name type="scientific">Nelumbo nucifera</name>
    <name type="common">Sacred lotus</name>
    <dbReference type="NCBI Taxonomy" id="4432"/>
    <lineage>
        <taxon>Eukaryota</taxon>
        <taxon>Viridiplantae</taxon>
        <taxon>Streptophyta</taxon>
        <taxon>Embryophyta</taxon>
        <taxon>Tracheophyta</taxon>
        <taxon>Spermatophyta</taxon>
        <taxon>Magnoliopsida</taxon>
        <taxon>Proteales</taxon>
        <taxon>Nelumbonaceae</taxon>
        <taxon>Nelumbo</taxon>
    </lineage>
</organism>
<name>A0A822YU58_NELNU</name>
<comment type="caution">
    <text evidence="1">The sequence shown here is derived from an EMBL/GenBank/DDBJ whole genome shotgun (WGS) entry which is preliminary data.</text>
</comment>
<sequence>MNQMIENFSAKFDRLEGSKGKETVEASSSPLKMEIEDDLNEAPSLHAISTTFLPRIMKVDGTLGEEKNVALIDSGSTHNFLSPHLSERVGLSPSGRRRVEVSVANGQKLVSLGKSTGVTLVLQGEPLLMDFYLLPLDGYEVVLGTQWLATLSPIWWDFKRLQMKFGVDGREITLRGVQPLIMAHRNQDEAAI</sequence>
<dbReference type="EMBL" id="DUZY01000004">
    <property type="protein sequence ID" value="DAD35091.1"/>
    <property type="molecule type" value="Genomic_DNA"/>
</dbReference>
<dbReference type="AlphaFoldDB" id="A0A822YU58"/>
<accession>A0A822YU58</accession>
<dbReference type="Proteomes" id="UP000607653">
    <property type="component" value="Unassembled WGS sequence"/>
</dbReference>
<dbReference type="Gene3D" id="2.40.70.10">
    <property type="entry name" value="Acid Proteases"/>
    <property type="match status" value="1"/>
</dbReference>
<dbReference type="CDD" id="cd00303">
    <property type="entry name" value="retropepsin_like"/>
    <property type="match status" value="1"/>
</dbReference>
<proteinExistence type="predicted"/>
<keyword evidence="2" id="KW-1185">Reference proteome</keyword>
<dbReference type="SUPFAM" id="SSF50630">
    <property type="entry name" value="Acid proteases"/>
    <property type="match status" value="1"/>
</dbReference>
<dbReference type="InterPro" id="IPR021109">
    <property type="entry name" value="Peptidase_aspartic_dom_sf"/>
</dbReference>
<protein>
    <submittedName>
        <fullName evidence="1">Uncharacterized protein</fullName>
    </submittedName>
</protein>
<reference evidence="1 2" key="1">
    <citation type="journal article" date="2020" name="Mol. Biol. Evol.">
        <title>Distinct Expression and Methylation Patterns for Genes with Different Fates following a Single Whole-Genome Duplication in Flowering Plants.</title>
        <authorList>
            <person name="Shi T."/>
            <person name="Rahmani R.S."/>
            <person name="Gugger P.F."/>
            <person name="Wang M."/>
            <person name="Li H."/>
            <person name="Zhang Y."/>
            <person name="Li Z."/>
            <person name="Wang Q."/>
            <person name="Van de Peer Y."/>
            <person name="Marchal K."/>
            <person name="Chen J."/>
        </authorList>
    </citation>
    <scope>NUCLEOTIDE SEQUENCE [LARGE SCALE GENOMIC DNA]</scope>
    <source>
        <tissue evidence="1">Leaf</tissue>
    </source>
</reference>
<evidence type="ECO:0000313" key="1">
    <source>
        <dbReference type="EMBL" id="DAD35091.1"/>
    </source>
</evidence>
<gene>
    <name evidence="1" type="ORF">HUJ06_005731</name>
</gene>
<evidence type="ECO:0000313" key="2">
    <source>
        <dbReference type="Proteomes" id="UP000607653"/>
    </source>
</evidence>